<dbReference type="SUPFAM" id="SSF56672">
    <property type="entry name" value="DNA/RNA polymerases"/>
    <property type="match status" value="1"/>
</dbReference>
<reference evidence="1" key="1">
    <citation type="submission" date="2014-11" db="EMBL/GenBank/DDBJ databases">
        <authorList>
            <person name="Otto D Thomas"/>
            <person name="Naeem Raeece"/>
        </authorList>
    </citation>
    <scope>NUCLEOTIDE SEQUENCE</scope>
</reference>
<dbReference type="InterPro" id="IPR050951">
    <property type="entry name" value="Retrovirus_Pol_polyprotein"/>
</dbReference>
<dbReference type="PANTHER" id="PTHR37984">
    <property type="entry name" value="PROTEIN CBG26694"/>
    <property type="match status" value="1"/>
</dbReference>
<dbReference type="PANTHER" id="PTHR37984:SF5">
    <property type="entry name" value="PROTEIN NYNRIN-LIKE"/>
    <property type="match status" value="1"/>
</dbReference>
<sequence>MKDVKWVLDLLRANNLYVKIKKYEFFTNSTHFLGFIIDAKGIMPEPLKLELIRDWPDSKDLTSCKSFLGQPIGFGSL</sequence>
<dbReference type="VEuPathDB" id="CryptoDB:Cvel_4416"/>
<name>A0A0G4GAS4_9ALVE</name>
<accession>A0A0G4GAS4</accession>
<protein>
    <recommendedName>
        <fullName evidence="2">Reverse transcriptase domain-containing protein</fullName>
    </recommendedName>
</protein>
<dbReference type="EMBL" id="CDMZ01001026">
    <property type="protein sequence ID" value="CEM25897.1"/>
    <property type="molecule type" value="Genomic_DNA"/>
</dbReference>
<organism evidence="1">
    <name type="scientific">Chromera velia CCMP2878</name>
    <dbReference type="NCBI Taxonomy" id="1169474"/>
    <lineage>
        <taxon>Eukaryota</taxon>
        <taxon>Sar</taxon>
        <taxon>Alveolata</taxon>
        <taxon>Colpodellida</taxon>
        <taxon>Chromeraceae</taxon>
        <taxon>Chromera</taxon>
    </lineage>
</organism>
<evidence type="ECO:0008006" key="2">
    <source>
        <dbReference type="Google" id="ProtNLM"/>
    </source>
</evidence>
<evidence type="ECO:0000313" key="1">
    <source>
        <dbReference type="EMBL" id="CEM25897.1"/>
    </source>
</evidence>
<dbReference type="Gene3D" id="3.30.70.270">
    <property type="match status" value="1"/>
</dbReference>
<dbReference type="AlphaFoldDB" id="A0A0G4GAS4"/>
<proteinExistence type="predicted"/>
<gene>
    <name evidence="1" type="ORF">Cvel_4416</name>
</gene>
<dbReference type="InterPro" id="IPR043502">
    <property type="entry name" value="DNA/RNA_pol_sf"/>
</dbReference>
<dbReference type="InterPro" id="IPR043128">
    <property type="entry name" value="Rev_trsase/Diguanyl_cyclase"/>
</dbReference>